<proteinExistence type="predicted"/>
<dbReference type="AlphaFoldDB" id="I1BLA8"/>
<name>I1BLA8_RHIO9</name>
<keyword evidence="1" id="KW-1133">Transmembrane helix</keyword>
<dbReference type="GeneID" id="93608664"/>
<feature type="transmembrane region" description="Helical" evidence="1">
    <location>
        <begin position="43"/>
        <end position="61"/>
    </location>
</feature>
<protein>
    <submittedName>
        <fullName evidence="2">Uncharacterized protein</fullName>
    </submittedName>
</protein>
<evidence type="ECO:0000313" key="3">
    <source>
        <dbReference type="Proteomes" id="UP000009138"/>
    </source>
</evidence>
<evidence type="ECO:0000256" key="1">
    <source>
        <dbReference type="SAM" id="Phobius"/>
    </source>
</evidence>
<organism evidence="2 3">
    <name type="scientific">Rhizopus delemar (strain RA 99-880 / ATCC MYA-4621 / FGSC 9543 / NRRL 43880)</name>
    <name type="common">Mucormycosis agent</name>
    <name type="synonym">Rhizopus arrhizus var. delemar</name>
    <dbReference type="NCBI Taxonomy" id="246409"/>
    <lineage>
        <taxon>Eukaryota</taxon>
        <taxon>Fungi</taxon>
        <taxon>Fungi incertae sedis</taxon>
        <taxon>Mucoromycota</taxon>
        <taxon>Mucoromycotina</taxon>
        <taxon>Mucoromycetes</taxon>
        <taxon>Mucorales</taxon>
        <taxon>Mucorineae</taxon>
        <taxon>Rhizopodaceae</taxon>
        <taxon>Rhizopus</taxon>
    </lineage>
</organism>
<dbReference type="EMBL" id="CH476732">
    <property type="protein sequence ID" value="EIE76988.1"/>
    <property type="molecule type" value="Genomic_DNA"/>
</dbReference>
<dbReference type="Proteomes" id="UP000009138">
    <property type="component" value="Unassembled WGS sequence"/>
</dbReference>
<dbReference type="InParanoid" id="I1BLA8"/>
<keyword evidence="3" id="KW-1185">Reference proteome</keyword>
<dbReference type="RefSeq" id="XP_067512384.1">
    <property type="nucleotide sequence ID" value="XM_067656283.1"/>
</dbReference>
<dbReference type="VEuPathDB" id="FungiDB:RO3G_01692"/>
<keyword evidence="1" id="KW-0472">Membrane</keyword>
<reference evidence="2 3" key="1">
    <citation type="journal article" date="2009" name="PLoS Genet.">
        <title>Genomic analysis of the basal lineage fungus Rhizopus oryzae reveals a whole-genome duplication.</title>
        <authorList>
            <person name="Ma L.-J."/>
            <person name="Ibrahim A.S."/>
            <person name="Skory C."/>
            <person name="Grabherr M.G."/>
            <person name="Burger G."/>
            <person name="Butler M."/>
            <person name="Elias M."/>
            <person name="Idnurm A."/>
            <person name="Lang B.F."/>
            <person name="Sone T."/>
            <person name="Abe A."/>
            <person name="Calvo S.E."/>
            <person name="Corrochano L.M."/>
            <person name="Engels R."/>
            <person name="Fu J."/>
            <person name="Hansberg W."/>
            <person name="Kim J.-M."/>
            <person name="Kodira C.D."/>
            <person name="Koehrsen M.J."/>
            <person name="Liu B."/>
            <person name="Miranda-Saavedra D."/>
            <person name="O'Leary S."/>
            <person name="Ortiz-Castellanos L."/>
            <person name="Poulter R."/>
            <person name="Rodriguez-Romero J."/>
            <person name="Ruiz-Herrera J."/>
            <person name="Shen Y.-Q."/>
            <person name="Zeng Q."/>
            <person name="Galagan J."/>
            <person name="Birren B.W."/>
            <person name="Cuomo C.A."/>
            <person name="Wickes B.L."/>
        </authorList>
    </citation>
    <scope>NUCLEOTIDE SEQUENCE [LARGE SCALE GENOMIC DNA]</scope>
    <source>
        <strain evidence="3">RA 99-880 / ATCC MYA-4621 / FGSC 9543 / NRRL 43880</strain>
    </source>
</reference>
<accession>I1BLA8</accession>
<gene>
    <name evidence="2" type="ORF">RO3G_01692</name>
</gene>
<evidence type="ECO:0000313" key="2">
    <source>
        <dbReference type="EMBL" id="EIE76988.1"/>
    </source>
</evidence>
<sequence length="62" mass="7183">MTIDSLLNNRILANGRVIHYYVVTLEQPMLIYNIHDIRTCSKFALRMVVILVLVATIHFVLI</sequence>
<keyword evidence="1" id="KW-0812">Transmembrane</keyword>